<dbReference type="InterPro" id="IPR051784">
    <property type="entry name" value="Nod_factor_ABC_transporter"/>
</dbReference>
<feature type="transmembrane region" description="Helical" evidence="1">
    <location>
        <begin position="194"/>
        <end position="215"/>
    </location>
</feature>
<dbReference type="AlphaFoldDB" id="V6DH73"/>
<feature type="transmembrane region" description="Helical" evidence="1">
    <location>
        <begin position="143"/>
        <end position="163"/>
    </location>
</feature>
<sequence>MNFNRIYAIILRYLYAEPILNRIFKISYWNILNIVIWGTTSKWIQTQTNNPELGLIILTGLAFWQIVFRVNIETAKNLSQELNDKNLVNLFSSPLNLSEWICAISILNLIETILVILIGSILIKITYSINIMKLGWIVIPSTILLWISGLFIGFLICSILIRAGKRVQDLIYSLGYIFAPFSAIYYPAYMMPEWVKYISIFLPTTYVFENIRYIISNGQSNFNLIIKSLMLNIIYLTLSIIIFNFMFKSSKARGLLSLE</sequence>
<dbReference type="Proteomes" id="UP000018769">
    <property type="component" value="Chromosome I"/>
</dbReference>
<dbReference type="EMBL" id="HG793133">
    <property type="protein sequence ID" value="CDK30910.1"/>
    <property type="molecule type" value="Genomic_DNA"/>
</dbReference>
<accession>V6DH73</accession>
<evidence type="ECO:0000256" key="1">
    <source>
        <dbReference type="SAM" id="Phobius"/>
    </source>
</evidence>
<dbReference type="RefSeq" id="WP_023792776.1">
    <property type="nucleotide sequence ID" value="NC_023003.1"/>
</dbReference>
<keyword evidence="1" id="KW-0472">Membrane</keyword>
<dbReference type="OrthoDB" id="9786643at2"/>
<evidence type="ECO:0000313" key="3">
    <source>
        <dbReference type="Proteomes" id="UP000018769"/>
    </source>
</evidence>
<dbReference type="PANTHER" id="PTHR43229">
    <property type="entry name" value="NODULATION PROTEIN J"/>
    <property type="match status" value="1"/>
</dbReference>
<dbReference type="eggNOG" id="COG1682">
    <property type="taxonomic scope" value="Bacteria"/>
</dbReference>
<keyword evidence="1" id="KW-1133">Transmembrane helix</keyword>
<feature type="transmembrane region" description="Helical" evidence="1">
    <location>
        <begin position="53"/>
        <end position="72"/>
    </location>
</feature>
<reference evidence="2 3" key="1">
    <citation type="journal article" date="2015" name="Biol. Direct">
        <title>Babela massiliensis, a representative of a widespread bacterial phylum with unusual adaptations to parasitism in amoebae.</title>
        <authorList>
            <person name="Pagnier I."/>
            <person name="Yutin N."/>
            <person name="Croce O."/>
            <person name="Makarova K.S."/>
            <person name="Wolf Y.I."/>
            <person name="Benamar S."/>
            <person name="Raoult D."/>
            <person name="Koonin E.V."/>
            <person name="La Scola B."/>
        </authorList>
    </citation>
    <scope>NUCLEOTIDE SEQUENCE [LARGE SCALE GENOMIC DNA]</scope>
    <source>
        <strain evidence="3">BABL1</strain>
    </source>
</reference>
<dbReference type="KEGG" id="dpb:BABL1_gene_44"/>
<feature type="transmembrane region" description="Helical" evidence="1">
    <location>
        <begin position="100"/>
        <end position="123"/>
    </location>
</feature>
<feature type="transmembrane region" description="Helical" evidence="1">
    <location>
        <begin position="170"/>
        <end position="188"/>
    </location>
</feature>
<protein>
    <submittedName>
        <fullName evidence="2">ABC-type multidrug transport system permease component</fullName>
    </submittedName>
</protein>
<dbReference type="HOGENOM" id="CLU_089201_1_0_7"/>
<organism evidence="2 3">
    <name type="scientific">Candidatus Babela massiliensis</name>
    <dbReference type="NCBI Taxonomy" id="673862"/>
    <lineage>
        <taxon>Bacteria</taxon>
        <taxon>Candidatus Babelota</taxon>
        <taxon>Candidatus Babeliae</taxon>
        <taxon>Candidatus Babeliales</taxon>
        <taxon>Candidatus Babeliaceae</taxon>
        <taxon>Candidatus Babela</taxon>
    </lineage>
</organism>
<feature type="transmembrane region" description="Helical" evidence="1">
    <location>
        <begin position="224"/>
        <end position="247"/>
    </location>
</feature>
<keyword evidence="3" id="KW-1185">Reference proteome</keyword>
<evidence type="ECO:0000313" key="2">
    <source>
        <dbReference type="EMBL" id="CDK30910.1"/>
    </source>
</evidence>
<dbReference type="PANTHER" id="PTHR43229:SF2">
    <property type="entry name" value="NODULATION PROTEIN J"/>
    <property type="match status" value="1"/>
</dbReference>
<dbReference type="STRING" id="673862.BABL1_gene_44"/>
<keyword evidence="1" id="KW-0812">Transmembrane</keyword>
<gene>
    <name evidence="2" type="ORF">BABL1_gene_44</name>
</gene>
<name>V6DH73_9BACT</name>
<proteinExistence type="predicted"/>